<keyword evidence="1 3" id="KW-0489">Methyltransferase</keyword>
<evidence type="ECO:0000313" key="3">
    <source>
        <dbReference type="EMBL" id="MPN22348.1"/>
    </source>
</evidence>
<dbReference type="Gene3D" id="3.40.50.150">
    <property type="entry name" value="Vaccinia Virus protein VP39"/>
    <property type="match status" value="1"/>
</dbReference>
<keyword evidence="2 3" id="KW-0808">Transferase</keyword>
<evidence type="ECO:0000256" key="1">
    <source>
        <dbReference type="ARBA" id="ARBA00022603"/>
    </source>
</evidence>
<dbReference type="PANTHER" id="PTHR43542">
    <property type="entry name" value="METHYLTRANSFERASE"/>
    <property type="match status" value="1"/>
</dbReference>
<accession>A0A645G641</accession>
<dbReference type="SUPFAM" id="SSF53335">
    <property type="entry name" value="S-adenosyl-L-methionine-dependent methyltransferases"/>
    <property type="match status" value="1"/>
</dbReference>
<dbReference type="GO" id="GO:0003676">
    <property type="term" value="F:nucleic acid binding"/>
    <property type="evidence" value="ECO:0007669"/>
    <property type="project" value="InterPro"/>
</dbReference>
<dbReference type="InterPro" id="IPR004398">
    <property type="entry name" value="RNA_MeTrfase_RsmD"/>
</dbReference>
<comment type="caution">
    <text evidence="3">The sequence shown here is derived from an EMBL/GenBank/DDBJ whole genome shotgun (WGS) entry which is preliminary data.</text>
</comment>
<name>A0A645G641_9ZZZZ</name>
<reference evidence="3" key="1">
    <citation type="submission" date="2019-08" db="EMBL/GenBank/DDBJ databases">
        <authorList>
            <person name="Kucharzyk K."/>
            <person name="Murdoch R.W."/>
            <person name="Higgins S."/>
            <person name="Loffler F."/>
        </authorList>
    </citation>
    <scope>NUCLEOTIDE SEQUENCE</scope>
</reference>
<dbReference type="InterPro" id="IPR002052">
    <property type="entry name" value="DNA_methylase_N6_adenine_CS"/>
</dbReference>
<dbReference type="InterPro" id="IPR029063">
    <property type="entry name" value="SAM-dependent_MTases_sf"/>
</dbReference>
<proteinExistence type="predicted"/>
<dbReference type="Pfam" id="PF03602">
    <property type="entry name" value="Cons_hypoth95"/>
    <property type="match status" value="1"/>
</dbReference>
<dbReference type="EC" id="2.1.1.171" evidence="3"/>
<evidence type="ECO:0000256" key="2">
    <source>
        <dbReference type="ARBA" id="ARBA00022679"/>
    </source>
</evidence>
<dbReference type="CDD" id="cd02440">
    <property type="entry name" value="AdoMet_MTases"/>
    <property type="match status" value="1"/>
</dbReference>
<sequence>MRVITGTAKGRKLVTLDGIDVRPTTDRTKEAIFSIIQFDIEGSKVLDLFAGSGQLGIEALSRGAENAVFIDQSKQAINVINENLQHTGLNKQATVLNTNAKTFLISTNEKFNIAFLDPPYGKGLLQDILPYVEKCMVEGGLILCELPFGEDIPENLEQFSIEKLYKYGKTAVALYR</sequence>
<dbReference type="PANTHER" id="PTHR43542:SF1">
    <property type="entry name" value="METHYLTRANSFERASE"/>
    <property type="match status" value="1"/>
</dbReference>
<dbReference type="NCBIfam" id="TIGR00095">
    <property type="entry name" value="16S rRNA (guanine(966)-N(2))-methyltransferase RsmD"/>
    <property type="match status" value="1"/>
</dbReference>
<dbReference type="PIRSF" id="PIRSF004553">
    <property type="entry name" value="CHP00095"/>
    <property type="match status" value="1"/>
</dbReference>
<protein>
    <submittedName>
        <fullName evidence="3">Ribosomal RNA small subunit methyltransferase D</fullName>
        <ecNumber evidence="3">2.1.1.171</ecNumber>
    </submittedName>
</protein>
<dbReference type="EMBL" id="VSSQ01070561">
    <property type="protein sequence ID" value="MPN22348.1"/>
    <property type="molecule type" value="Genomic_DNA"/>
</dbReference>
<organism evidence="3">
    <name type="scientific">bioreactor metagenome</name>
    <dbReference type="NCBI Taxonomy" id="1076179"/>
    <lineage>
        <taxon>unclassified sequences</taxon>
        <taxon>metagenomes</taxon>
        <taxon>ecological metagenomes</taxon>
    </lineage>
</organism>
<dbReference type="GO" id="GO:0052913">
    <property type="term" value="F:16S rRNA (guanine(966)-N(2))-methyltransferase activity"/>
    <property type="evidence" value="ECO:0007669"/>
    <property type="project" value="UniProtKB-EC"/>
</dbReference>
<gene>
    <name evidence="3" type="primary">rsmD_33</name>
    <name evidence="3" type="ORF">SDC9_169731</name>
</gene>
<dbReference type="AlphaFoldDB" id="A0A645G641"/>
<dbReference type="PROSITE" id="PS00092">
    <property type="entry name" value="N6_MTASE"/>
    <property type="match status" value="1"/>
</dbReference>